<dbReference type="InterPro" id="IPR035986">
    <property type="entry name" value="PKD_dom_sf"/>
</dbReference>
<sequence>MTKTNTSKFILRKLIFMWLLVLPVIYFAQNSGTYIKWNFQVGCAENASEYDPKNDNGVLFENIERSECIRVCEGSTVTYTVEGTNISNVQWNVSGGSLQSTSGAGNSIAIIQWGSVGTGAIQITITYSNGTTENRSLCIDKINSPRARFILAGNAEPRVCRNTPVYFTNLSEQNGGSDIVYYHWDFDDGTPPSSAFEPVHTFTDPGVYNVTLTVTNKCNCSHKYSMKVEVVKSEPVKISCPSVVCEGSVATYTADDNCGGDWEVIGGTIISNSGTSIQVKWDHVDPAEGFGYVLYRSHCNCPEWVTVKVPVVLGKVEIKGEQAICVGKQYKYALPQWPSTSLQWNISGPSGAQLTYNEHRNEVFLTAYTPGTYLLWCTYKNTVLGCEGRAELKINVDQPVQIQGGADQICSNSSLTFTSNPNTAVIWQVTKDNTVLYTSPTPATALSNYLFSSAGVYMITATKPGGCTGEPKIVKVVATPPAPSGNITGELKVCAGVPYVYTLSTIAPGTVPVWEVTNGSIQGSNSGQSVTVIFNVGATSFTVSVRNKSLDPLGCLSAPLTLAVQKAIPSAIITPASVGPYCPSSTMTFTADLGGIVADQMEWSFASPNFGSFVSGQGTNQIVVNFNEISNNIDTTNLRLKVVKCGQEFFFDYTVKLYKLPVVSFTNIQNICLGEANLSFTIDQGGITSATNVTFTFSNGSPPHIEPFNLSGNYSFINSGYIQNNTGANITQTVTVTINGAFNCTYKPTANANFIVYPETKITITPTANLEICDPNNYIPHTLYANISTGLTPSTVFEWRKNNVIIPGAASDSYTIQGNDPYGVYFVRVKDGNNCWVRSQSVTVIQKCADTSCFGVIEPIITVNANWTGCNTLAAQASYSATPDQVEWLSNSILTLLSGQGTNNAVFTTDVPGVHLVTVRLRFGNCWFSKTIEIKKHYQPKFNITQSCSSNGTFDVTLHNNSLIFDINQNNINFTFGGTGLPNQNGQTVTYSNLSPGTYTFTLTLASGGNYPCTVSETFVIDPAPNLSFTGLSPIVCKGETINLNVVGYNPANTYRWYFDGTSYVSPPGSGGGAEISLNNFGNKQVVLEVTTPQNCVYTSQPQNTFVNQEDFSGFITAMNTNICEGSGVVPVLTYQVNAGSLTPSSYIWMNGDQEVIGAPNISTFTPTGSGNYWPVLVGATGCKVYDLASQAVAVTVRPKPYVNISATANICAGQSTTLYGIVTDNTLQYQWLKNNSQVTAWANAPYPITLNTGNLAAGTYTYTLKVRPASDPGCESSKNFTITVSNPPSQIGVSYTILNCQPYEVQLTATGPSNGQYNWSNGMTGQTITVNHGGAYRVTYTAPSGCSVENDIQVPQSLESLMWIFPTGCFDVCPDGTSYIIGPRGLYDGHHWQLNNANIQSGTNDFIYPLLINQAGNYNLQITQGPCTLTSGTMNVNPNPEKCKLEPCKITVHIEGVRGNGIPNYIVYGAIYNYAASPVTLTITSSAGYGTYSPSTITIPAGGMYDMWANPLLFTPNSSFPGGTDGIVVQGYGCEVKEPIEFPKYGSKMSEGQQSIKTIQLTPNPAQHQVQVAFDTGNTEIKAKLLTIHDTSGTIKYRQELKSSSGKIDIDISQWLQGVYIVNVITTDKPLQAKLLKK</sequence>
<dbReference type="SUPFAM" id="SSF49299">
    <property type="entry name" value="PKD domain"/>
    <property type="match status" value="1"/>
</dbReference>
<dbReference type="InterPro" id="IPR022409">
    <property type="entry name" value="PKD/Chitinase_dom"/>
</dbReference>
<dbReference type="PROSITE" id="PS50093">
    <property type="entry name" value="PKD"/>
    <property type="match status" value="1"/>
</dbReference>
<dbReference type="STRING" id="1416778.SAMN05443633_111100"/>
<dbReference type="OrthoDB" id="8913664at2"/>
<dbReference type="RefSeq" id="WP_083531717.1">
    <property type="nucleotide sequence ID" value="NZ_FQUT01000011.1"/>
</dbReference>
<name>A0A1M5HWX6_9FLAO</name>
<evidence type="ECO:0000313" key="3">
    <source>
        <dbReference type="EMBL" id="SHG20464.1"/>
    </source>
</evidence>
<gene>
    <name evidence="3" type="ORF">SAMN05443633_111100</name>
</gene>
<keyword evidence="4" id="KW-1185">Reference proteome</keyword>
<dbReference type="EMBL" id="FQUT01000011">
    <property type="protein sequence ID" value="SHG20464.1"/>
    <property type="molecule type" value="Genomic_DNA"/>
</dbReference>
<keyword evidence="1" id="KW-0732">Signal</keyword>
<dbReference type="Pfam" id="PF18962">
    <property type="entry name" value="Por_Secre_tail"/>
    <property type="match status" value="1"/>
</dbReference>
<dbReference type="InterPro" id="IPR045829">
    <property type="entry name" value="PKD_6"/>
</dbReference>
<evidence type="ECO:0000256" key="1">
    <source>
        <dbReference type="ARBA" id="ARBA00022729"/>
    </source>
</evidence>
<feature type="domain" description="PKD" evidence="2">
    <location>
        <begin position="170"/>
        <end position="230"/>
    </location>
</feature>
<dbReference type="CDD" id="cd00146">
    <property type="entry name" value="PKD"/>
    <property type="match status" value="1"/>
</dbReference>
<dbReference type="InterPro" id="IPR013783">
    <property type="entry name" value="Ig-like_fold"/>
</dbReference>
<dbReference type="Gene3D" id="2.60.40.10">
    <property type="entry name" value="Immunoglobulins"/>
    <property type="match status" value="2"/>
</dbReference>
<dbReference type="InterPro" id="IPR026444">
    <property type="entry name" value="Secre_tail"/>
</dbReference>
<dbReference type="NCBIfam" id="TIGR04183">
    <property type="entry name" value="Por_Secre_tail"/>
    <property type="match status" value="1"/>
</dbReference>
<dbReference type="SMART" id="SM00089">
    <property type="entry name" value="PKD"/>
    <property type="match status" value="2"/>
</dbReference>
<protein>
    <submittedName>
        <fullName evidence="3">Por secretion system C-terminal sorting domain-containing protein</fullName>
    </submittedName>
</protein>
<dbReference type="Pfam" id="PF18911">
    <property type="entry name" value="PKD_4"/>
    <property type="match status" value="1"/>
</dbReference>
<evidence type="ECO:0000259" key="2">
    <source>
        <dbReference type="PROSITE" id="PS50093"/>
    </source>
</evidence>
<dbReference type="Pfam" id="PF19408">
    <property type="entry name" value="PKD_6"/>
    <property type="match status" value="1"/>
</dbReference>
<dbReference type="InterPro" id="IPR000601">
    <property type="entry name" value="PKD_dom"/>
</dbReference>
<dbReference type="Proteomes" id="UP000184518">
    <property type="component" value="Unassembled WGS sequence"/>
</dbReference>
<accession>A0A1M5HWX6</accession>
<reference evidence="4" key="1">
    <citation type="submission" date="2016-11" db="EMBL/GenBank/DDBJ databases">
        <authorList>
            <person name="Varghese N."/>
            <person name="Submissions S."/>
        </authorList>
    </citation>
    <scope>NUCLEOTIDE SEQUENCE [LARGE SCALE GENOMIC DNA]</scope>
    <source>
        <strain evidence="4">DSM 27619</strain>
    </source>
</reference>
<evidence type="ECO:0000313" key="4">
    <source>
        <dbReference type="Proteomes" id="UP000184518"/>
    </source>
</evidence>
<proteinExistence type="predicted"/>
<organism evidence="3 4">
    <name type="scientific">Chryseobacterium arachidis</name>
    <dbReference type="NCBI Taxonomy" id="1416778"/>
    <lineage>
        <taxon>Bacteria</taxon>
        <taxon>Pseudomonadati</taxon>
        <taxon>Bacteroidota</taxon>
        <taxon>Flavobacteriia</taxon>
        <taxon>Flavobacteriales</taxon>
        <taxon>Weeksellaceae</taxon>
        <taxon>Chryseobacterium group</taxon>
        <taxon>Chryseobacterium</taxon>
    </lineage>
</organism>